<organism evidence="3 4">
    <name type="scientific">Favolaschia claudopus</name>
    <dbReference type="NCBI Taxonomy" id="2862362"/>
    <lineage>
        <taxon>Eukaryota</taxon>
        <taxon>Fungi</taxon>
        <taxon>Dikarya</taxon>
        <taxon>Basidiomycota</taxon>
        <taxon>Agaricomycotina</taxon>
        <taxon>Agaricomycetes</taxon>
        <taxon>Agaricomycetidae</taxon>
        <taxon>Agaricales</taxon>
        <taxon>Marasmiineae</taxon>
        <taxon>Mycenaceae</taxon>
        <taxon>Favolaschia</taxon>
    </lineage>
</organism>
<dbReference type="Proteomes" id="UP001362999">
    <property type="component" value="Unassembled WGS sequence"/>
</dbReference>
<dbReference type="GO" id="GO:0006355">
    <property type="term" value="P:regulation of DNA-templated transcription"/>
    <property type="evidence" value="ECO:0007669"/>
    <property type="project" value="InterPro"/>
</dbReference>
<dbReference type="InterPro" id="IPR013088">
    <property type="entry name" value="Znf_NHR/GATA"/>
</dbReference>
<accession>A0AAV9Z2S5</accession>
<dbReference type="CDD" id="cd00202">
    <property type="entry name" value="ZnF_GATA"/>
    <property type="match status" value="1"/>
</dbReference>
<dbReference type="AlphaFoldDB" id="A0AAV9Z2S5"/>
<dbReference type="SMART" id="SM00401">
    <property type="entry name" value="ZnF_GATA"/>
    <property type="match status" value="1"/>
</dbReference>
<feature type="domain" description="GATA-type" evidence="2">
    <location>
        <begin position="1"/>
        <end position="51"/>
    </location>
</feature>
<sequence>RKCSNCGKTVAAAWRRDPSTNETLCNACGLFLIQRGVHRPPSMDDPKRKDKKCMHCGEQRKTVYFRFKTFLRLCNACMLLVRLDDGERVRPRKRRQRRGELSPE</sequence>
<evidence type="ECO:0000313" key="3">
    <source>
        <dbReference type="EMBL" id="KAK6969153.1"/>
    </source>
</evidence>
<comment type="caution">
    <text evidence="3">The sequence shown here is derived from an EMBL/GenBank/DDBJ whole genome shotgun (WGS) entry which is preliminary data.</text>
</comment>
<evidence type="ECO:0000256" key="1">
    <source>
        <dbReference type="PROSITE-ProRule" id="PRU00094"/>
    </source>
</evidence>
<protein>
    <recommendedName>
        <fullName evidence="2">GATA-type domain-containing protein</fullName>
    </recommendedName>
</protein>
<keyword evidence="1" id="KW-0862">Zinc</keyword>
<feature type="domain" description="GATA-type" evidence="2">
    <location>
        <begin position="47"/>
        <end position="100"/>
    </location>
</feature>
<dbReference type="SUPFAM" id="SSF57716">
    <property type="entry name" value="Glucocorticoid receptor-like (DNA-binding domain)"/>
    <property type="match status" value="1"/>
</dbReference>
<feature type="non-terminal residue" evidence="3">
    <location>
        <position position="1"/>
    </location>
</feature>
<keyword evidence="4" id="KW-1185">Reference proteome</keyword>
<evidence type="ECO:0000259" key="2">
    <source>
        <dbReference type="PROSITE" id="PS50114"/>
    </source>
</evidence>
<name>A0AAV9Z2S5_9AGAR</name>
<dbReference type="EMBL" id="JAWWNJ010000233">
    <property type="protein sequence ID" value="KAK6969153.1"/>
    <property type="molecule type" value="Genomic_DNA"/>
</dbReference>
<gene>
    <name evidence="3" type="ORF">R3P38DRAFT_2588703</name>
</gene>
<dbReference type="GO" id="GO:0008270">
    <property type="term" value="F:zinc ion binding"/>
    <property type="evidence" value="ECO:0007669"/>
    <property type="project" value="UniProtKB-KW"/>
</dbReference>
<reference evidence="3 4" key="1">
    <citation type="journal article" date="2024" name="J Genomics">
        <title>Draft genome sequencing and assembly of Favolaschia claudopus CIRM-BRFM 2984 isolated from oak limbs.</title>
        <authorList>
            <person name="Navarro D."/>
            <person name="Drula E."/>
            <person name="Chaduli D."/>
            <person name="Cazenave R."/>
            <person name="Ahrendt S."/>
            <person name="Wang J."/>
            <person name="Lipzen A."/>
            <person name="Daum C."/>
            <person name="Barry K."/>
            <person name="Grigoriev I.V."/>
            <person name="Favel A."/>
            <person name="Rosso M.N."/>
            <person name="Martin F."/>
        </authorList>
    </citation>
    <scope>NUCLEOTIDE SEQUENCE [LARGE SCALE GENOMIC DNA]</scope>
    <source>
        <strain evidence="3 4">CIRM-BRFM 2984</strain>
    </source>
</reference>
<dbReference type="InterPro" id="IPR000679">
    <property type="entry name" value="Znf_GATA"/>
</dbReference>
<dbReference type="Pfam" id="PF00320">
    <property type="entry name" value="GATA"/>
    <property type="match status" value="1"/>
</dbReference>
<proteinExistence type="predicted"/>
<dbReference type="Gene3D" id="3.30.50.10">
    <property type="entry name" value="Erythroid Transcription Factor GATA-1, subunit A"/>
    <property type="match status" value="1"/>
</dbReference>
<evidence type="ECO:0000313" key="4">
    <source>
        <dbReference type="Proteomes" id="UP001362999"/>
    </source>
</evidence>
<dbReference type="PROSITE" id="PS50114">
    <property type="entry name" value="GATA_ZN_FINGER_2"/>
    <property type="match status" value="2"/>
</dbReference>
<dbReference type="GO" id="GO:0043565">
    <property type="term" value="F:sequence-specific DNA binding"/>
    <property type="evidence" value="ECO:0007669"/>
    <property type="project" value="InterPro"/>
</dbReference>
<keyword evidence="1" id="KW-0479">Metal-binding</keyword>
<keyword evidence="1" id="KW-0863">Zinc-finger</keyword>